<keyword evidence="1" id="KW-0808">Transferase</keyword>
<dbReference type="GO" id="GO:0004364">
    <property type="term" value="F:glutathione transferase activity"/>
    <property type="evidence" value="ECO:0007669"/>
    <property type="project" value="UniProtKB-EC"/>
</dbReference>
<evidence type="ECO:0000313" key="2">
    <source>
        <dbReference type="Proteomes" id="UP000002139"/>
    </source>
</evidence>
<evidence type="ECO:0000313" key="1">
    <source>
        <dbReference type="EMBL" id="CAN91688.1"/>
    </source>
</evidence>
<dbReference type="EC" id="2.5.1.18" evidence="1"/>
<name>A9FCR0_SORC5</name>
<organism evidence="1 2">
    <name type="scientific">Sorangium cellulosum (strain So ce56)</name>
    <name type="common">Polyangium cellulosum (strain So ce56)</name>
    <dbReference type="NCBI Taxonomy" id="448385"/>
    <lineage>
        <taxon>Bacteria</taxon>
        <taxon>Pseudomonadati</taxon>
        <taxon>Myxococcota</taxon>
        <taxon>Polyangia</taxon>
        <taxon>Polyangiales</taxon>
        <taxon>Polyangiaceae</taxon>
        <taxon>Sorangium</taxon>
    </lineage>
</organism>
<accession>A9FCR0</accession>
<dbReference type="HOGENOM" id="CLU_2002409_0_0_7"/>
<gene>
    <name evidence="1" type="primary">gst5</name>
    <name evidence="1" type="ordered locus">sce1530</name>
</gene>
<dbReference type="eggNOG" id="COG0625">
    <property type="taxonomic scope" value="Bacteria"/>
</dbReference>
<dbReference type="Gene3D" id="1.20.1050.10">
    <property type="match status" value="1"/>
</dbReference>
<dbReference type="STRING" id="448385.sce1530"/>
<dbReference type="EMBL" id="AM746676">
    <property type="protein sequence ID" value="CAN91688.1"/>
    <property type="molecule type" value="Genomic_DNA"/>
</dbReference>
<proteinExistence type="predicted"/>
<sequence length="124" mass="13844">MCHERGAPGPRGAFMARARDEPVMIRWDRSPAPVPGGAGEALSHALRVLTRRSFPDTRLLGDGTPRARDEVMRWAAFLNAGMHRAFKPIFTPRRFLAALKLLRFSERMRADTAAQKALAIHESP</sequence>
<protein>
    <submittedName>
        <fullName evidence="1">Gst5 protein</fullName>
        <ecNumber evidence="1">2.5.1.18</ecNumber>
    </submittedName>
</protein>
<dbReference type="KEGG" id="scl:sce1530"/>
<dbReference type="AlphaFoldDB" id="A9FCR0"/>
<dbReference type="Proteomes" id="UP000002139">
    <property type="component" value="Chromosome"/>
</dbReference>
<keyword evidence="2" id="KW-1185">Reference proteome</keyword>
<reference evidence="1 2" key="1">
    <citation type="journal article" date="2007" name="Nat. Biotechnol.">
        <title>Complete genome sequence of the myxobacterium Sorangium cellulosum.</title>
        <authorList>
            <person name="Schneiker S."/>
            <person name="Perlova O."/>
            <person name="Kaiser O."/>
            <person name="Gerth K."/>
            <person name="Alici A."/>
            <person name="Altmeyer M.O."/>
            <person name="Bartels D."/>
            <person name="Bekel T."/>
            <person name="Beyer S."/>
            <person name="Bode E."/>
            <person name="Bode H.B."/>
            <person name="Bolten C.J."/>
            <person name="Choudhuri J.V."/>
            <person name="Doss S."/>
            <person name="Elnakady Y.A."/>
            <person name="Frank B."/>
            <person name="Gaigalat L."/>
            <person name="Goesmann A."/>
            <person name="Groeger C."/>
            <person name="Gross F."/>
            <person name="Jelsbak L."/>
            <person name="Jelsbak L."/>
            <person name="Kalinowski J."/>
            <person name="Kegler C."/>
            <person name="Knauber T."/>
            <person name="Konietzny S."/>
            <person name="Kopp M."/>
            <person name="Krause L."/>
            <person name="Krug D."/>
            <person name="Linke B."/>
            <person name="Mahmud T."/>
            <person name="Martinez-Arias R."/>
            <person name="McHardy A.C."/>
            <person name="Merai M."/>
            <person name="Meyer F."/>
            <person name="Mormann S."/>
            <person name="Munoz-Dorado J."/>
            <person name="Perez J."/>
            <person name="Pradella S."/>
            <person name="Rachid S."/>
            <person name="Raddatz G."/>
            <person name="Rosenau F."/>
            <person name="Rueckert C."/>
            <person name="Sasse F."/>
            <person name="Scharfe M."/>
            <person name="Schuster S.C."/>
            <person name="Suen G."/>
            <person name="Treuner-Lange A."/>
            <person name="Velicer G.J."/>
            <person name="Vorholter F.-J."/>
            <person name="Weissman K.J."/>
            <person name="Welch R.D."/>
            <person name="Wenzel S.C."/>
            <person name="Whitworth D.E."/>
            <person name="Wilhelm S."/>
            <person name="Wittmann C."/>
            <person name="Bloecker H."/>
            <person name="Puehler A."/>
            <person name="Mueller R."/>
        </authorList>
    </citation>
    <scope>NUCLEOTIDE SEQUENCE [LARGE SCALE GENOMIC DNA]</scope>
    <source>
        <strain evidence="2">So ce56</strain>
    </source>
</reference>